<feature type="transmembrane region" description="Helical" evidence="7">
    <location>
        <begin position="42"/>
        <end position="63"/>
    </location>
</feature>
<feature type="region of interest" description="Disordered" evidence="6">
    <location>
        <begin position="544"/>
        <end position="587"/>
    </location>
</feature>
<reference evidence="8" key="1">
    <citation type="submission" date="2022-07" db="EMBL/GenBank/DDBJ databases">
        <title>Parvularcula maris sp. nov., an algicidal bacterium isolated from seawater.</title>
        <authorList>
            <person name="Li F."/>
        </authorList>
    </citation>
    <scope>NUCLEOTIDE SEQUENCE</scope>
    <source>
        <strain evidence="8">BGMRC 0090</strain>
    </source>
</reference>
<evidence type="ECO:0000256" key="4">
    <source>
        <dbReference type="ARBA" id="ARBA00023054"/>
    </source>
</evidence>
<dbReference type="InterPro" id="IPR003798">
    <property type="entry name" value="DNA_recombination_RmuC"/>
</dbReference>
<feature type="compositionally biased region" description="Basic and acidic residues" evidence="6">
    <location>
        <begin position="576"/>
        <end position="587"/>
    </location>
</feature>
<evidence type="ECO:0000256" key="7">
    <source>
        <dbReference type="SAM" id="Phobius"/>
    </source>
</evidence>
<proteinExistence type="inferred from homology"/>
<evidence type="ECO:0000256" key="1">
    <source>
        <dbReference type="ARBA" id="ARBA00003416"/>
    </source>
</evidence>
<dbReference type="AlphaFoldDB" id="A0A9X2LAW7"/>
<dbReference type="RefSeq" id="WP_256620264.1">
    <property type="nucleotide sequence ID" value="NZ_JANIBC010000017.1"/>
</dbReference>
<evidence type="ECO:0000256" key="3">
    <source>
        <dbReference type="ARBA" id="ARBA00021840"/>
    </source>
</evidence>
<feature type="compositionally biased region" description="Basic and acidic residues" evidence="6">
    <location>
        <begin position="544"/>
        <end position="566"/>
    </location>
</feature>
<keyword evidence="9" id="KW-1185">Reference proteome</keyword>
<feature type="region of interest" description="Disordered" evidence="6">
    <location>
        <begin position="85"/>
        <end position="212"/>
    </location>
</feature>
<dbReference type="GO" id="GO:0006310">
    <property type="term" value="P:DNA recombination"/>
    <property type="evidence" value="ECO:0007669"/>
    <property type="project" value="UniProtKB-KW"/>
</dbReference>
<feature type="compositionally biased region" description="Acidic residues" evidence="6">
    <location>
        <begin position="118"/>
        <end position="128"/>
    </location>
</feature>
<dbReference type="PANTHER" id="PTHR30563:SF0">
    <property type="entry name" value="DNA RECOMBINATION PROTEIN RMUC"/>
    <property type="match status" value="1"/>
</dbReference>
<evidence type="ECO:0000313" key="9">
    <source>
        <dbReference type="Proteomes" id="UP001142610"/>
    </source>
</evidence>
<keyword evidence="5" id="KW-0233">DNA recombination</keyword>
<feature type="compositionally biased region" description="Polar residues" evidence="6">
    <location>
        <begin position="188"/>
        <end position="209"/>
    </location>
</feature>
<dbReference type="Pfam" id="PF02646">
    <property type="entry name" value="RmuC"/>
    <property type="match status" value="1"/>
</dbReference>
<feature type="compositionally biased region" description="Basic and acidic residues" evidence="6">
    <location>
        <begin position="97"/>
        <end position="110"/>
    </location>
</feature>
<evidence type="ECO:0000313" key="8">
    <source>
        <dbReference type="EMBL" id="MCQ8186353.1"/>
    </source>
</evidence>
<comment type="caution">
    <text evidence="8">The sequence shown here is derived from an EMBL/GenBank/DDBJ whole genome shotgun (WGS) entry which is preliminary data.</text>
</comment>
<dbReference type="Proteomes" id="UP001142610">
    <property type="component" value="Unassembled WGS sequence"/>
</dbReference>
<dbReference type="PANTHER" id="PTHR30563">
    <property type="entry name" value="DNA RECOMBINATION PROTEIN RMUC"/>
    <property type="match status" value="1"/>
</dbReference>
<name>A0A9X2LAW7_9PROT</name>
<comment type="function">
    <text evidence="1">Involved in DNA recombination.</text>
</comment>
<keyword evidence="7" id="KW-1133">Transmembrane helix</keyword>
<gene>
    <name evidence="8" type="primary">rmuC</name>
    <name evidence="8" type="ORF">NOG11_13275</name>
</gene>
<evidence type="ECO:0000256" key="6">
    <source>
        <dbReference type="SAM" id="MobiDB-lite"/>
    </source>
</evidence>
<keyword evidence="7" id="KW-0812">Transmembrane</keyword>
<sequence length="696" mass="79990">MAWNLNPFGMQRVEIVVDEALGDALEQVTGANETMASGGHTLQYIILAVVGLAVLGALAITYFRLNRRKNFYDDSGDLFDQGFDTASQSGFSDRDDDFSSIRITREERAEPGPLTTEVEPDPYYDEPELAAPPMSRDPEAAPNVVPLRTPEPEPEPEPVPEPQPLPRVEPRREAAIGESRRDDFYQAPASSTEWDRPQQQASYQETRSSSYDDRLSAGRYEDQDAPFMAPFIKDYIEESERRQHSRLDDLRDDMRRQLTGIRDEQSSRLDLFLSSIDRKLDRHGIKTDDEDGAATRRRIDSLTTMVERVTDHMKVQGDRLDDLSRVVGTRLDEMAPIRADLRSMHDEVLSFRRDVEASHAAIGQIRDNFDGLKEDFGRLERSFLERAQSDGSVTMRLSEVVRSTLDDDEYELNARLSNGQIADCVIGLSGGRSKVAIDGGFPIESFNRLPSRDAVRKNMPQAKKAEDDFRRTVLRSIFSVADRCIVRGETADSAILFLPSEAAYTILHDRFPDLVRDSHRARVWLTSPSTLMGTLNLLHNVLPEDDHAPQSRSYERFDEGGGRDLYFEDDEDDYRAEERSRQESRAEDLEARLRRLREEEQELARELSEQRGGRRQPTERRESQERRYRRDPAALSDDRVTSRRRRETDEERTRDLDASGDFETRLERFSFDLDDRRRSDDDEEGTYSSPREDRLR</sequence>
<dbReference type="EMBL" id="JANIBC010000017">
    <property type="protein sequence ID" value="MCQ8186353.1"/>
    <property type="molecule type" value="Genomic_DNA"/>
</dbReference>
<keyword evidence="4" id="KW-0175">Coiled coil</keyword>
<feature type="region of interest" description="Disordered" evidence="6">
    <location>
        <begin position="673"/>
        <end position="696"/>
    </location>
</feature>
<keyword evidence="7" id="KW-0472">Membrane</keyword>
<protein>
    <recommendedName>
        <fullName evidence="3">DNA recombination protein RmuC homolog</fullName>
    </recommendedName>
</protein>
<feature type="compositionally biased region" description="Basic and acidic residues" evidence="6">
    <location>
        <begin position="168"/>
        <end position="184"/>
    </location>
</feature>
<feature type="region of interest" description="Disordered" evidence="6">
    <location>
        <begin position="604"/>
        <end position="661"/>
    </location>
</feature>
<evidence type="ECO:0000256" key="2">
    <source>
        <dbReference type="ARBA" id="ARBA00009840"/>
    </source>
</evidence>
<comment type="similarity">
    <text evidence="2">Belongs to the RmuC family.</text>
</comment>
<accession>A0A9X2LAW7</accession>
<evidence type="ECO:0000256" key="5">
    <source>
        <dbReference type="ARBA" id="ARBA00023172"/>
    </source>
</evidence>
<organism evidence="8 9">
    <name type="scientific">Parvularcula maris</name>
    <dbReference type="NCBI Taxonomy" id="2965077"/>
    <lineage>
        <taxon>Bacteria</taxon>
        <taxon>Pseudomonadati</taxon>
        <taxon>Pseudomonadota</taxon>
        <taxon>Alphaproteobacteria</taxon>
        <taxon>Parvularculales</taxon>
        <taxon>Parvularculaceae</taxon>
        <taxon>Parvularcula</taxon>
    </lineage>
</organism>